<dbReference type="Pfam" id="PF18203">
    <property type="entry name" value="IPTL-CTERM"/>
    <property type="match status" value="1"/>
</dbReference>
<keyword evidence="4" id="KW-1185">Reference proteome</keyword>
<evidence type="ECO:0000313" key="3">
    <source>
        <dbReference type="EMBL" id="EER60540.1"/>
    </source>
</evidence>
<feature type="signal peptide" evidence="1">
    <location>
        <begin position="1"/>
        <end position="20"/>
    </location>
</feature>
<evidence type="ECO:0000259" key="2">
    <source>
        <dbReference type="Pfam" id="PF18203"/>
    </source>
</evidence>
<sequence length="377" mass="38112">MKLRVFGALLLALMSAPTFAQMVSQPTDSYAAIASSATGQTFTATASASISRISVRPIDGDFSGTLYIYNGNSGSGVPFSVGTPAYTQTGVTLSGSSSGGPMRDIVLTTPFAVTAGSTYSFVLEGPGLLAAAVADVYPGGMAILDYADLTASTWDLAFQVWAVSPQAITYTSTAPAAAKVGGSYTVTATGGASGNSVVFTIDPSASAVCSVAGATVSLTGIGTCTINANQAGNASYDPAPQVQQSFAVAARPLPVAAADNYTTTRNTPLIVAAPGVLGNDSSPLALPLTVVPVSLPAHGSFAFNLDGSFYYTPNAGFIGTDTFTYSAFDGFGTPPVTVTITVTPPLAPASIPTLSEWGLLALSSLMGLFALGRVRRR</sequence>
<evidence type="ECO:0000313" key="4">
    <source>
        <dbReference type="Proteomes" id="UP000003856"/>
    </source>
</evidence>
<dbReference type="OrthoDB" id="6383879at2"/>
<accession>C5T4P7</accession>
<feature type="domain" description="IPTL-CTERM protein sorting" evidence="2">
    <location>
        <begin position="349"/>
        <end position="376"/>
    </location>
</feature>
<evidence type="ECO:0000256" key="1">
    <source>
        <dbReference type="SAM" id="SignalP"/>
    </source>
</evidence>
<dbReference type="AlphaFoldDB" id="C5T4P7"/>
<keyword evidence="1" id="KW-0732">Signal</keyword>
<feature type="chain" id="PRO_5002957339" evidence="1">
    <location>
        <begin position="21"/>
        <end position="377"/>
    </location>
</feature>
<dbReference type="EMBL" id="ACQT01000051">
    <property type="protein sequence ID" value="EER60540.1"/>
    <property type="molecule type" value="Genomic_DNA"/>
</dbReference>
<dbReference type="Pfam" id="PF17963">
    <property type="entry name" value="Big_9"/>
    <property type="match status" value="1"/>
</dbReference>
<proteinExistence type="predicted"/>
<gene>
    <name evidence="3" type="ORF">AcdelDRAFT_1877</name>
</gene>
<comment type="caution">
    <text evidence="3">The sequence shown here is derived from an EMBL/GenBank/DDBJ whole genome shotgun (WGS) entry which is preliminary data.</text>
</comment>
<protein>
    <submittedName>
        <fullName evidence="3">Putative outer membrane adhesin like protein</fullName>
    </submittedName>
</protein>
<dbReference type="InterPro" id="IPR026442">
    <property type="entry name" value="IPTL_CTERM"/>
</dbReference>
<organism evidence="3 4">
    <name type="scientific">Acidovorax delafieldii 2AN</name>
    <dbReference type="NCBI Taxonomy" id="573060"/>
    <lineage>
        <taxon>Bacteria</taxon>
        <taxon>Pseudomonadati</taxon>
        <taxon>Pseudomonadota</taxon>
        <taxon>Betaproteobacteria</taxon>
        <taxon>Burkholderiales</taxon>
        <taxon>Comamonadaceae</taxon>
        <taxon>Acidovorax</taxon>
    </lineage>
</organism>
<reference evidence="3 4" key="1">
    <citation type="submission" date="2009-05" db="EMBL/GenBank/DDBJ databases">
        <title>The draft genome of Acidovorax delafieldii 2AN.</title>
        <authorList>
            <consortium name="US DOE Joint Genome Institute (JGI-PGF)"/>
            <person name="Lucas S."/>
            <person name="Copeland A."/>
            <person name="Lapidus A."/>
            <person name="Glavina del Rio T."/>
            <person name="Tice H."/>
            <person name="Bruce D."/>
            <person name="Goodwin L."/>
            <person name="Pitluck S."/>
            <person name="Larimer F."/>
            <person name="Land M.L."/>
            <person name="Hauser L."/>
            <person name="Shelobolina E.S."/>
            <person name="Picardal F."/>
            <person name="Roden E."/>
            <person name="Emerson D."/>
        </authorList>
    </citation>
    <scope>NUCLEOTIDE SEQUENCE [LARGE SCALE GENOMIC DNA]</scope>
    <source>
        <strain evidence="3 4">2AN</strain>
    </source>
</reference>
<dbReference type="PATRIC" id="fig|573060.9.peg.3241"/>
<dbReference type="Proteomes" id="UP000003856">
    <property type="component" value="Unassembled WGS sequence"/>
</dbReference>
<name>C5T4P7_ACIDE</name>
<dbReference type="Gene3D" id="2.60.40.3440">
    <property type="match status" value="1"/>
</dbReference>
<dbReference type="RefSeq" id="WP_005795817.1">
    <property type="nucleotide sequence ID" value="NZ_ACQT01000051.1"/>
</dbReference>
<dbReference type="NCBIfam" id="TIGR04174">
    <property type="entry name" value="IPTL_CTERM"/>
    <property type="match status" value="1"/>
</dbReference>